<evidence type="ECO:0000313" key="12">
    <source>
        <dbReference type="Proteomes" id="UP000477070"/>
    </source>
</evidence>
<evidence type="ECO:0000256" key="3">
    <source>
        <dbReference type="ARBA" id="ARBA00022692"/>
    </source>
</evidence>
<evidence type="ECO:0000256" key="7">
    <source>
        <dbReference type="SAM" id="Phobius"/>
    </source>
</evidence>
<feature type="domain" description="Cation efflux protein transmembrane" evidence="8">
    <location>
        <begin position="85"/>
        <end position="286"/>
    </location>
</feature>
<keyword evidence="4 7" id="KW-1133">Transmembrane helix</keyword>
<evidence type="ECO:0000256" key="2">
    <source>
        <dbReference type="ARBA" id="ARBA00022448"/>
    </source>
</evidence>
<dbReference type="PANTHER" id="PTHR43840">
    <property type="entry name" value="MITOCHONDRIAL METAL TRANSPORTER 1-RELATED"/>
    <property type="match status" value="1"/>
</dbReference>
<keyword evidence="2" id="KW-0813">Transport</keyword>
<evidence type="ECO:0000259" key="8">
    <source>
        <dbReference type="Pfam" id="PF01545"/>
    </source>
</evidence>
<dbReference type="OrthoDB" id="2388015at2"/>
<dbReference type="GO" id="GO:0015341">
    <property type="term" value="F:zinc efflux antiporter activity"/>
    <property type="evidence" value="ECO:0007669"/>
    <property type="project" value="TreeGrafter"/>
</dbReference>
<reference evidence="10 11" key="1">
    <citation type="journal article" date="2014" name="Genome Announc.">
        <title>Draft genome sequences of eight enterohepatic helicobacter species isolated from both laboratory and wild rodents.</title>
        <authorList>
            <person name="Sheh A."/>
            <person name="Shen Z."/>
            <person name="Fox J.G."/>
        </authorList>
    </citation>
    <scope>NUCLEOTIDE SEQUENCE [LARGE SCALE GENOMIC DNA]</scope>
    <source>
        <strain evidence="10 11">MIT 97-6194</strain>
    </source>
</reference>
<evidence type="ECO:0000313" key="9">
    <source>
        <dbReference type="EMBL" id="MWV68848.1"/>
    </source>
</evidence>
<dbReference type="GO" id="GO:0015093">
    <property type="term" value="F:ferrous iron transmembrane transporter activity"/>
    <property type="evidence" value="ECO:0007669"/>
    <property type="project" value="TreeGrafter"/>
</dbReference>
<feature type="transmembrane region" description="Helical" evidence="7">
    <location>
        <begin position="111"/>
        <end position="136"/>
    </location>
</feature>
<sequence length="374" mass="42624">MIFKQIKDAKENYGKKIRDNKEQSLYNIDSNKTQENIESNPQISIQKRQDSKTDSNISQNLDSKDTKQNTESKTQIDNKKEQFVLKVSMYCALLLAILGVTFGVITKSSALLFDGIVSLVSVGLGALSVVTSRYIYREDDDVFQYGYVRFEPMVNLFKSLILLIVCGYAFIGGLRDLVHGGYRLDLGGAVAYTMCAFALCYAIFRYTQHFSRSLDSELIRTDMTEWRIDCVLYFGSIVAFGFVFLFDRTQEWAFSRYIDCGLLVILSLFISITPLKIFISNLKDLMMVAPPELDNKITEIMESLSSKYGFKNYDTHVAKNGRFFMIEVNILTLGSSQISVGQIDSIRDYIMQNLNMPSYKIWLSVSLTANPKWL</sequence>
<dbReference type="GO" id="GO:0006882">
    <property type="term" value="P:intracellular zinc ion homeostasis"/>
    <property type="evidence" value="ECO:0007669"/>
    <property type="project" value="TreeGrafter"/>
</dbReference>
<dbReference type="EMBL" id="JRMP02000007">
    <property type="protein sequence ID" value="TLD94403.1"/>
    <property type="molecule type" value="Genomic_DNA"/>
</dbReference>
<dbReference type="STRING" id="1548018.LS64_12325"/>
<feature type="transmembrane region" description="Helical" evidence="7">
    <location>
        <begin position="261"/>
        <end position="279"/>
    </location>
</feature>
<dbReference type="GO" id="GO:0015086">
    <property type="term" value="F:cadmium ion transmembrane transporter activity"/>
    <property type="evidence" value="ECO:0007669"/>
    <property type="project" value="TreeGrafter"/>
</dbReference>
<keyword evidence="11" id="KW-1185">Reference proteome</keyword>
<dbReference type="GO" id="GO:0005886">
    <property type="term" value="C:plasma membrane"/>
    <property type="evidence" value="ECO:0007669"/>
    <property type="project" value="TreeGrafter"/>
</dbReference>
<dbReference type="AlphaFoldDB" id="A0A347VRP0"/>
<keyword evidence="3 7" id="KW-0812">Transmembrane</keyword>
<dbReference type="SUPFAM" id="SSF161111">
    <property type="entry name" value="Cation efflux protein transmembrane domain-like"/>
    <property type="match status" value="1"/>
</dbReference>
<dbReference type="InterPro" id="IPR058533">
    <property type="entry name" value="Cation_efflux_TM"/>
</dbReference>
<reference evidence="10" key="3">
    <citation type="submission" date="2018-04" db="EMBL/GenBank/DDBJ databases">
        <authorList>
            <person name="Sheh A."/>
            <person name="Shen Z."/>
            <person name="Mannion A.J."/>
            <person name="Fox J.G."/>
        </authorList>
    </citation>
    <scope>NUCLEOTIDE SEQUENCE</scope>
    <source>
        <strain evidence="10">MIT 97-6194</strain>
    </source>
</reference>
<protein>
    <submittedName>
        <fullName evidence="10">Cation transporter</fullName>
    </submittedName>
</protein>
<comment type="caution">
    <text evidence="10">The sequence shown here is derived from an EMBL/GenBank/DDBJ whole genome shotgun (WGS) entry which is preliminary data.</text>
</comment>
<dbReference type="InterPro" id="IPR027469">
    <property type="entry name" value="Cation_efflux_TMD_sf"/>
</dbReference>
<evidence type="ECO:0000256" key="1">
    <source>
        <dbReference type="ARBA" id="ARBA00004141"/>
    </source>
</evidence>
<evidence type="ECO:0000256" key="4">
    <source>
        <dbReference type="ARBA" id="ARBA00022989"/>
    </source>
</evidence>
<keyword evidence="5 7" id="KW-0472">Membrane</keyword>
<feature type="transmembrane region" description="Helical" evidence="7">
    <location>
        <begin position="83"/>
        <end position="105"/>
    </location>
</feature>
<dbReference type="InterPro" id="IPR050291">
    <property type="entry name" value="CDF_Transporter"/>
</dbReference>
<dbReference type="EMBL" id="QBIU01000001">
    <property type="protein sequence ID" value="MWV68848.1"/>
    <property type="molecule type" value="Genomic_DNA"/>
</dbReference>
<name>A0A347VRP0_9HELI</name>
<reference evidence="10 11" key="2">
    <citation type="journal article" date="2016" name="Infect. Immun.">
        <title>Helicobacter saguini, a Novel Helicobacter Isolated from Cotton-Top Tamarins with Ulcerative Colitis, Has Proinflammatory Properties and Induces Typhlocolitis and Dysplasia in Gnotobiotic IL-10-/- Mice.</title>
        <authorList>
            <person name="Shen Z."/>
            <person name="Mannion A."/>
            <person name="Whary M.T."/>
            <person name="Muthupalani S."/>
            <person name="Sheh A."/>
            <person name="Feng Y."/>
            <person name="Gong G."/>
            <person name="Vandamme P."/>
            <person name="Holcombe H.R."/>
            <person name="Paster B.J."/>
            <person name="Fox J.G."/>
        </authorList>
    </citation>
    <scope>NUCLEOTIDE SEQUENCE [LARGE SCALE GENOMIC DNA]</scope>
    <source>
        <strain evidence="10 11">MIT 97-6194</strain>
    </source>
</reference>
<feature type="transmembrane region" description="Helical" evidence="7">
    <location>
        <begin position="226"/>
        <end position="246"/>
    </location>
</feature>
<evidence type="ECO:0000256" key="6">
    <source>
        <dbReference type="SAM" id="MobiDB-lite"/>
    </source>
</evidence>
<dbReference type="Proteomes" id="UP000029714">
    <property type="component" value="Unassembled WGS sequence"/>
</dbReference>
<comment type="subcellular location">
    <subcellularLocation>
        <location evidence="1">Membrane</location>
        <topology evidence="1">Multi-pass membrane protein</topology>
    </subcellularLocation>
</comment>
<gene>
    <name evidence="9" type="ORF">DCO61_02115</name>
    <name evidence="10" type="ORF">LS64_005575</name>
</gene>
<evidence type="ECO:0000313" key="10">
    <source>
        <dbReference type="EMBL" id="TLD94403.1"/>
    </source>
</evidence>
<organism evidence="10 11">
    <name type="scientific">Helicobacter saguini</name>
    <dbReference type="NCBI Taxonomy" id="1548018"/>
    <lineage>
        <taxon>Bacteria</taxon>
        <taxon>Pseudomonadati</taxon>
        <taxon>Campylobacterota</taxon>
        <taxon>Epsilonproteobacteria</taxon>
        <taxon>Campylobacterales</taxon>
        <taxon>Helicobacteraceae</taxon>
        <taxon>Helicobacter</taxon>
    </lineage>
</organism>
<dbReference type="PANTHER" id="PTHR43840:SF15">
    <property type="entry name" value="MITOCHONDRIAL METAL TRANSPORTER 1-RELATED"/>
    <property type="match status" value="1"/>
</dbReference>
<proteinExistence type="predicted"/>
<feature type="compositionally biased region" description="Polar residues" evidence="6">
    <location>
        <begin position="37"/>
        <end position="46"/>
    </location>
</feature>
<evidence type="ECO:0000313" key="11">
    <source>
        <dbReference type="Proteomes" id="UP000029714"/>
    </source>
</evidence>
<evidence type="ECO:0000256" key="5">
    <source>
        <dbReference type="ARBA" id="ARBA00023136"/>
    </source>
</evidence>
<feature type="transmembrane region" description="Helical" evidence="7">
    <location>
        <begin position="156"/>
        <end position="174"/>
    </location>
</feature>
<dbReference type="RefSeq" id="WP_081948384.1">
    <property type="nucleotide sequence ID" value="NZ_JRMP02000007.1"/>
</dbReference>
<feature type="transmembrane region" description="Helical" evidence="7">
    <location>
        <begin position="186"/>
        <end position="206"/>
    </location>
</feature>
<feature type="compositionally biased region" description="Basic and acidic residues" evidence="6">
    <location>
        <begin position="62"/>
        <end position="73"/>
    </location>
</feature>
<reference evidence="9 12" key="4">
    <citation type="submission" date="2019-12" db="EMBL/GenBank/DDBJ databases">
        <title>Multi-Generational Helicobacter saguini Isolates.</title>
        <authorList>
            <person name="Mannion A."/>
            <person name="Shen Z."/>
            <person name="Fox J.G."/>
        </authorList>
    </citation>
    <scope>NUCLEOTIDE SEQUENCE [LARGE SCALE GENOMIC DNA]</scope>
    <source>
        <strain evidence="9">16-048</strain>
        <strain evidence="12">16-048 (F4)</strain>
    </source>
</reference>
<accession>A0A347VRP0</accession>
<dbReference type="Pfam" id="PF01545">
    <property type="entry name" value="Cation_efflux"/>
    <property type="match status" value="1"/>
</dbReference>
<feature type="region of interest" description="Disordered" evidence="6">
    <location>
        <begin position="37"/>
        <end position="73"/>
    </location>
</feature>
<dbReference type="Gene3D" id="1.20.1510.10">
    <property type="entry name" value="Cation efflux protein transmembrane domain"/>
    <property type="match status" value="1"/>
</dbReference>
<dbReference type="Proteomes" id="UP000477070">
    <property type="component" value="Unassembled WGS sequence"/>
</dbReference>